<proteinExistence type="predicted"/>
<dbReference type="PRINTS" id="PR00344">
    <property type="entry name" value="BCTRLSENSOR"/>
</dbReference>
<dbReference type="InterPro" id="IPR036890">
    <property type="entry name" value="HATPase_C_sf"/>
</dbReference>
<dbReference type="InterPro" id="IPR046342">
    <property type="entry name" value="CBS_dom_sf"/>
</dbReference>
<evidence type="ECO:0000259" key="8">
    <source>
        <dbReference type="PROSITE" id="PS50109"/>
    </source>
</evidence>
<feature type="domain" description="Histidine kinase" evidence="8">
    <location>
        <begin position="197"/>
        <end position="417"/>
    </location>
</feature>
<dbReference type="InterPro" id="IPR003661">
    <property type="entry name" value="HisK_dim/P_dom"/>
</dbReference>
<dbReference type="Pfam" id="PF00571">
    <property type="entry name" value="CBS"/>
    <property type="match status" value="1"/>
</dbReference>
<dbReference type="Pfam" id="PF00512">
    <property type="entry name" value="HisKA"/>
    <property type="match status" value="1"/>
</dbReference>
<keyword evidence="10" id="KW-0547">Nucleotide-binding</keyword>
<dbReference type="InterPro" id="IPR003594">
    <property type="entry name" value="HATPase_dom"/>
</dbReference>
<reference evidence="10 11" key="1">
    <citation type="journal article" date="2013" name="Antonie Van Leeuwenhoek">
        <title>Dongia rigui sp. nov., isolated from freshwater of a large wetland in Korea.</title>
        <authorList>
            <person name="Baik K.S."/>
            <person name="Hwang Y.M."/>
            <person name="Choi J.S."/>
            <person name="Kwon J."/>
            <person name="Seong C.N."/>
        </authorList>
    </citation>
    <scope>NUCLEOTIDE SEQUENCE [LARGE SCALE GENOMIC DNA]</scope>
    <source>
        <strain evidence="10 11">04SU4-P</strain>
    </source>
</reference>
<dbReference type="PANTHER" id="PTHR43711">
    <property type="entry name" value="TWO-COMPONENT HISTIDINE KINASE"/>
    <property type="match status" value="1"/>
</dbReference>
<keyword evidence="7" id="KW-0129">CBS domain</keyword>
<dbReference type="PROSITE" id="PS50109">
    <property type="entry name" value="HIS_KIN"/>
    <property type="match status" value="1"/>
</dbReference>
<dbReference type="Gene3D" id="3.30.565.10">
    <property type="entry name" value="Histidine kinase-like ATPase, C-terminal domain"/>
    <property type="match status" value="1"/>
</dbReference>
<comment type="catalytic activity">
    <reaction evidence="1">
        <text>ATP + protein L-histidine = ADP + protein N-phospho-L-histidine.</text>
        <dbReference type="EC" id="2.7.13.3"/>
    </reaction>
</comment>
<dbReference type="SMART" id="SM00388">
    <property type="entry name" value="HisKA"/>
    <property type="match status" value="1"/>
</dbReference>
<dbReference type="InterPro" id="IPR036097">
    <property type="entry name" value="HisK_dim/P_sf"/>
</dbReference>
<dbReference type="Gene3D" id="3.10.580.10">
    <property type="entry name" value="CBS-domain"/>
    <property type="match status" value="1"/>
</dbReference>
<dbReference type="InterPro" id="IPR004358">
    <property type="entry name" value="Sig_transdc_His_kin-like_C"/>
</dbReference>
<dbReference type="InterPro" id="IPR050736">
    <property type="entry name" value="Sensor_HK_Regulatory"/>
</dbReference>
<dbReference type="PANTHER" id="PTHR43711:SF31">
    <property type="entry name" value="HISTIDINE KINASE"/>
    <property type="match status" value="1"/>
</dbReference>
<dbReference type="EMBL" id="JAXCLX010000001">
    <property type="protein sequence ID" value="MDY0871567.1"/>
    <property type="molecule type" value="Genomic_DNA"/>
</dbReference>
<keyword evidence="3" id="KW-0597">Phosphoprotein</keyword>
<evidence type="ECO:0000256" key="5">
    <source>
        <dbReference type="ARBA" id="ARBA00022777"/>
    </source>
</evidence>
<gene>
    <name evidence="10" type="ORF">SMD31_06520</name>
</gene>
<dbReference type="Gene3D" id="1.10.287.130">
    <property type="match status" value="1"/>
</dbReference>
<dbReference type="SMART" id="SM00387">
    <property type="entry name" value="HATPase_c"/>
    <property type="match status" value="1"/>
</dbReference>
<evidence type="ECO:0000256" key="7">
    <source>
        <dbReference type="PROSITE-ProRule" id="PRU00703"/>
    </source>
</evidence>
<dbReference type="SUPFAM" id="SSF47384">
    <property type="entry name" value="Homodimeric domain of signal transducing histidine kinase"/>
    <property type="match status" value="1"/>
</dbReference>
<evidence type="ECO:0000259" key="9">
    <source>
        <dbReference type="PROSITE" id="PS51371"/>
    </source>
</evidence>
<dbReference type="SUPFAM" id="SSF55874">
    <property type="entry name" value="ATPase domain of HSP90 chaperone/DNA topoisomerase II/histidine kinase"/>
    <property type="match status" value="1"/>
</dbReference>
<keyword evidence="10" id="KW-0067">ATP-binding</keyword>
<dbReference type="SUPFAM" id="SSF54631">
    <property type="entry name" value="CBS-domain pair"/>
    <property type="match status" value="1"/>
</dbReference>
<dbReference type="CDD" id="cd00082">
    <property type="entry name" value="HisKA"/>
    <property type="match status" value="1"/>
</dbReference>
<keyword evidence="4" id="KW-0808">Transferase</keyword>
<keyword evidence="5" id="KW-0418">Kinase</keyword>
<feature type="domain" description="CBS" evidence="9">
    <location>
        <begin position="113"/>
        <end position="172"/>
    </location>
</feature>
<evidence type="ECO:0000313" key="11">
    <source>
        <dbReference type="Proteomes" id="UP001271769"/>
    </source>
</evidence>
<dbReference type="InterPro" id="IPR005467">
    <property type="entry name" value="His_kinase_dom"/>
</dbReference>
<sequence>MLQTKVDMRPEPLERSEAELRPAEIAAAEGGSLTRAFTLLARDLVTDAPTIRPQTTGAKVLDLFRSNNALPLVAVTDADGIVYGAVERDRLLSVFAQPLWFDVYFKRPILALMNRQPLVVDEATPLDEIKRLITADYPDAIQAGFLVTRRGRFSGIGTMGKLLELTVEQTQKRIVELDEARHAAEFAASSRARFLATMSHELRTPLNAIIGFSELLLGLPGAGRDAPQLPDYIGDIGQSGKHLLGLINDILDYSKLEAGALTLNAHEFELTEMLHSAVGVARGQAAARDVKLELDPMPRLQMLADERRLRQVVINLISNAIKFSKPGSTVTLRAHCDLAGAPVIEIVDRGVGIAAEDLERVFEPFVQVESHLNRKNEGTGLGLPLSRQIMSLHGGTLHLESDLGAGTVAVMILPPQILIDGQPIELPAATRPPEAADPACAPLQN</sequence>
<evidence type="ECO:0000256" key="1">
    <source>
        <dbReference type="ARBA" id="ARBA00000085"/>
    </source>
</evidence>
<evidence type="ECO:0000256" key="4">
    <source>
        <dbReference type="ARBA" id="ARBA00022679"/>
    </source>
</evidence>
<keyword evidence="11" id="KW-1185">Reference proteome</keyword>
<evidence type="ECO:0000256" key="2">
    <source>
        <dbReference type="ARBA" id="ARBA00012438"/>
    </source>
</evidence>
<feature type="domain" description="CBS" evidence="9">
    <location>
        <begin position="44"/>
        <end position="103"/>
    </location>
</feature>
<keyword evidence="6" id="KW-0902">Two-component regulatory system</keyword>
<dbReference type="GO" id="GO:0005524">
    <property type="term" value="F:ATP binding"/>
    <property type="evidence" value="ECO:0007669"/>
    <property type="project" value="UniProtKB-KW"/>
</dbReference>
<protein>
    <recommendedName>
        <fullName evidence="2">histidine kinase</fullName>
        <ecNumber evidence="2">2.7.13.3</ecNumber>
    </recommendedName>
</protein>
<name>A0ABU5DX48_9PROT</name>
<evidence type="ECO:0000256" key="6">
    <source>
        <dbReference type="ARBA" id="ARBA00023012"/>
    </source>
</evidence>
<accession>A0ABU5DX48</accession>
<evidence type="ECO:0000256" key="3">
    <source>
        <dbReference type="ARBA" id="ARBA00022553"/>
    </source>
</evidence>
<dbReference type="EC" id="2.7.13.3" evidence="2"/>
<organism evidence="10 11">
    <name type="scientific">Dongia rigui</name>
    <dbReference type="NCBI Taxonomy" id="940149"/>
    <lineage>
        <taxon>Bacteria</taxon>
        <taxon>Pseudomonadati</taxon>
        <taxon>Pseudomonadota</taxon>
        <taxon>Alphaproteobacteria</taxon>
        <taxon>Rhodospirillales</taxon>
        <taxon>Dongiaceae</taxon>
        <taxon>Dongia</taxon>
    </lineage>
</organism>
<comment type="caution">
    <text evidence="10">The sequence shown here is derived from an EMBL/GenBank/DDBJ whole genome shotgun (WGS) entry which is preliminary data.</text>
</comment>
<dbReference type="InterPro" id="IPR000644">
    <property type="entry name" value="CBS_dom"/>
</dbReference>
<evidence type="ECO:0000313" key="10">
    <source>
        <dbReference type="EMBL" id="MDY0871567.1"/>
    </source>
</evidence>
<dbReference type="Pfam" id="PF02518">
    <property type="entry name" value="HATPase_c"/>
    <property type="match status" value="1"/>
</dbReference>
<dbReference type="PROSITE" id="PS51371">
    <property type="entry name" value="CBS"/>
    <property type="match status" value="2"/>
</dbReference>
<dbReference type="Proteomes" id="UP001271769">
    <property type="component" value="Unassembled WGS sequence"/>
</dbReference>